<dbReference type="STRING" id="1121266.SAMN02745883_02264"/>
<keyword evidence="2" id="KW-1185">Reference proteome</keyword>
<organism evidence="1 2">
    <name type="scientific">Caminicella sporogenes DSM 14501</name>
    <dbReference type="NCBI Taxonomy" id="1121266"/>
    <lineage>
        <taxon>Bacteria</taxon>
        <taxon>Bacillati</taxon>
        <taxon>Bacillota</taxon>
        <taxon>Clostridia</taxon>
        <taxon>Peptostreptococcales</taxon>
        <taxon>Caminicellaceae</taxon>
        <taxon>Caminicella</taxon>
    </lineage>
</organism>
<proteinExistence type="predicted"/>
<dbReference type="Proteomes" id="UP000184082">
    <property type="component" value="Unassembled WGS sequence"/>
</dbReference>
<dbReference type="RefSeq" id="WP_159430029.1">
    <property type="nucleotide sequence ID" value="NZ_FRAJ01000024.1"/>
</dbReference>
<sequence>MDKKYLKKINSNIFFIENLFDKKNRHELENIIYNKDIIDEELKNNIDEIRNY</sequence>
<reference evidence="1 2" key="1">
    <citation type="submission" date="2016-11" db="EMBL/GenBank/DDBJ databases">
        <authorList>
            <person name="Jaros S."/>
            <person name="Januszkiewicz K."/>
            <person name="Wedrychowicz H."/>
        </authorList>
    </citation>
    <scope>NUCLEOTIDE SEQUENCE [LARGE SCALE GENOMIC DNA]</scope>
    <source>
        <strain evidence="1 2">DSM 14501</strain>
    </source>
</reference>
<dbReference type="AlphaFoldDB" id="A0A1M6T7W3"/>
<protein>
    <submittedName>
        <fullName evidence="1">Uncharacterized protein</fullName>
    </submittedName>
</protein>
<evidence type="ECO:0000313" key="2">
    <source>
        <dbReference type="Proteomes" id="UP000184082"/>
    </source>
</evidence>
<evidence type="ECO:0000313" key="1">
    <source>
        <dbReference type="EMBL" id="SHK52994.1"/>
    </source>
</evidence>
<name>A0A1M6T7W3_9FIRM</name>
<gene>
    <name evidence="1" type="ORF">SAMN02745883_02264</name>
</gene>
<dbReference type="EMBL" id="FRAJ01000024">
    <property type="protein sequence ID" value="SHK52994.1"/>
    <property type="molecule type" value="Genomic_DNA"/>
</dbReference>
<accession>A0A1M6T7W3</accession>